<feature type="transmembrane region" description="Helical" evidence="15">
    <location>
        <begin position="28"/>
        <end position="48"/>
    </location>
</feature>
<evidence type="ECO:0000256" key="12">
    <source>
        <dbReference type="ARBA" id="ARBA00023136"/>
    </source>
</evidence>
<organism evidence="17 18">
    <name type="scientific">Rhamnella rubrinervis</name>
    <dbReference type="NCBI Taxonomy" id="2594499"/>
    <lineage>
        <taxon>Eukaryota</taxon>
        <taxon>Viridiplantae</taxon>
        <taxon>Streptophyta</taxon>
        <taxon>Embryophyta</taxon>
        <taxon>Tracheophyta</taxon>
        <taxon>Spermatophyta</taxon>
        <taxon>Magnoliopsida</taxon>
        <taxon>eudicotyledons</taxon>
        <taxon>Gunneridae</taxon>
        <taxon>Pentapetalae</taxon>
        <taxon>rosids</taxon>
        <taxon>fabids</taxon>
        <taxon>Rosales</taxon>
        <taxon>Rhamnaceae</taxon>
        <taxon>rhamnoid group</taxon>
        <taxon>Rhamneae</taxon>
        <taxon>Rhamnella</taxon>
    </lineage>
</organism>
<dbReference type="OrthoDB" id="8062037at2759"/>
<dbReference type="SMART" id="SM00184">
    <property type="entry name" value="RING"/>
    <property type="match status" value="1"/>
</dbReference>
<dbReference type="InterPro" id="IPR044600">
    <property type="entry name" value="ATL1/ATL16-like"/>
</dbReference>
<keyword evidence="9" id="KW-0833">Ubl conjugation pathway</keyword>
<dbReference type="EC" id="2.3.2.27" evidence="4"/>
<dbReference type="PROSITE" id="PS50089">
    <property type="entry name" value="ZF_RING_2"/>
    <property type="match status" value="1"/>
</dbReference>
<dbReference type="AlphaFoldDB" id="A0A8K0HL76"/>
<comment type="pathway">
    <text evidence="3">Protein modification; protein ubiquitination.</text>
</comment>
<dbReference type="CDD" id="cd16461">
    <property type="entry name" value="RING-H2_EL5-like"/>
    <property type="match status" value="1"/>
</dbReference>
<name>A0A8K0HL76_9ROSA</name>
<keyword evidence="5" id="KW-0808">Transferase</keyword>
<dbReference type="PANTHER" id="PTHR46913">
    <property type="entry name" value="RING-H2 FINGER PROTEIN ATL16"/>
    <property type="match status" value="1"/>
</dbReference>
<sequence>MASQESHFLQWHFTHDLNHSTFHFNGQGLVLVFIFFSIIIVTVLYLYVRSVCYARRLFTTTSTSIHASSSTSPRRARVSGLDAATIDSLPVVLHRSSETGTEVSECSICLGNFEEEEKLKVLPECQHAYHSDCVDKWLTEQSSCPLCRASLGVDDSPV</sequence>
<dbReference type="PANTHER" id="PTHR46913:SF1">
    <property type="entry name" value="RING-H2 FINGER PROTEIN ATL16"/>
    <property type="match status" value="1"/>
</dbReference>
<gene>
    <name evidence="17" type="ORF">FNV43_RR05340</name>
</gene>
<evidence type="ECO:0000256" key="9">
    <source>
        <dbReference type="ARBA" id="ARBA00022786"/>
    </source>
</evidence>
<evidence type="ECO:0000256" key="8">
    <source>
        <dbReference type="ARBA" id="ARBA00022771"/>
    </source>
</evidence>
<dbReference type="Pfam" id="PF13639">
    <property type="entry name" value="zf-RING_2"/>
    <property type="match status" value="1"/>
</dbReference>
<proteinExistence type="inferred from homology"/>
<evidence type="ECO:0000256" key="1">
    <source>
        <dbReference type="ARBA" id="ARBA00000900"/>
    </source>
</evidence>
<dbReference type="InterPro" id="IPR001841">
    <property type="entry name" value="Znf_RING"/>
</dbReference>
<reference evidence="17" key="1">
    <citation type="submission" date="2020-03" db="EMBL/GenBank/DDBJ databases">
        <title>A high-quality chromosome-level genome assembly of a woody plant with both climbing and erect habits, Rhamnella rubrinervis.</title>
        <authorList>
            <person name="Lu Z."/>
            <person name="Yang Y."/>
            <person name="Zhu X."/>
            <person name="Sun Y."/>
        </authorList>
    </citation>
    <scope>NUCLEOTIDE SEQUENCE</scope>
    <source>
        <strain evidence="17">BYM</strain>
        <tissue evidence="17">Leaf</tissue>
    </source>
</reference>
<evidence type="ECO:0000256" key="11">
    <source>
        <dbReference type="ARBA" id="ARBA00022989"/>
    </source>
</evidence>
<comment type="subcellular location">
    <subcellularLocation>
        <location evidence="2">Membrane</location>
        <topology evidence="2">Single-pass membrane protein</topology>
    </subcellularLocation>
</comment>
<evidence type="ECO:0000256" key="6">
    <source>
        <dbReference type="ARBA" id="ARBA00022692"/>
    </source>
</evidence>
<accession>A0A8K0HL76</accession>
<evidence type="ECO:0000313" key="18">
    <source>
        <dbReference type="Proteomes" id="UP000796880"/>
    </source>
</evidence>
<dbReference type="UniPathway" id="UPA00143"/>
<evidence type="ECO:0000256" key="4">
    <source>
        <dbReference type="ARBA" id="ARBA00012483"/>
    </source>
</evidence>
<keyword evidence="11 15" id="KW-1133">Transmembrane helix</keyword>
<comment type="catalytic activity">
    <reaction evidence="1">
        <text>S-ubiquitinyl-[E2 ubiquitin-conjugating enzyme]-L-cysteine + [acceptor protein]-L-lysine = [E2 ubiquitin-conjugating enzyme]-L-cysteine + N(6)-ubiquitinyl-[acceptor protein]-L-lysine.</text>
        <dbReference type="EC" id="2.3.2.27"/>
    </reaction>
</comment>
<evidence type="ECO:0000256" key="2">
    <source>
        <dbReference type="ARBA" id="ARBA00004167"/>
    </source>
</evidence>
<dbReference type="InterPro" id="IPR013083">
    <property type="entry name" value="Znf_RING/FYVE/PHD"/>
</dbReference>
<keyword evidence="12 15" id="KW-0472">Membrane</keyword>
<evidence type="ECO:0000256" key="3">
    <source>
        <dbReference type="ARBA" id="ARBA00004906"/>
    </source>
</evidence>
<protein>
    <recommendedName>
        <fullName evidence="4">RING-type E3 ubiquitin transferase</fullName>
        <ecNumber evidence="4">2.3.2.27</ecNumber>
    </recommendedName>
</protein>
<evidence type="ECO:0000313" key="17">
    <source>
        <dbReference type="EMBL" id="KAF3454892.1"/>
    </source>
</evidence>
<dbReference type="GO" id="GO:0061630">
    <property type="term" value="F:ubiquitin protein ligase activity"/>
    <property type="evidence" value="ECO:0007669"/>
    <property type="project" value="UniProtKB-EC"/>
</dbReference>
<feature type="domain" description="RING-type" evidence="16">
    <location>
        <begin position="106"/>
        <end position="148"/>
    </location>
</feature>
<evidence type="ECO:0000256" key="5">
    <source>
        <dbReference type="ARBA" id="ARBA00022679"/>
    </source>
</evidence>
<evidence type="ECO:0000256" key="14">
    <source>
        <dbReference type="PROSITE-ProRule" id="PRU00175"/>
    </source>
</evidence>
<dbReference type="FunFam" id="3.30.40.10:FF:000187">
    <property type="entry name" value="E3 ubiquitin-protein ligase ATL6"/>
    <property type="match status" value="1"/>
</dbReference>
<dbReference type="Proteomes" id="UP000796880">
    <property type="component" value="Unassembled WGS sequence"/>
</dbReference>
<dbReference type="SUPFAM" id="SSF57850">
    <property type="entry name" value="RING/U-box"/>
    <property type="match status" value="1"/>
</dbReference>
<dbReference type="EMBL" id="VOIH02000002">
    <property type="protein sequence ID" value="KAF3454892.1"/>
    <property type="molecule type" value="Genomic_DNA"/>
</dbReference>
<dbReference type="GO" id="GO:0016020">
    <property type="term" value="C:membrane"/>
    <property type="evidence" value="ECO:0007669"/>
    <property type="project" value="UniProtKB-SubCell"/>
</dbReference>
<keyword evidence="8 14" id="KW-0863">Zinc-finger</keyword>
<dbReference type="Gene3D" id="3.30.40.10">
    <property type="entry name" value="Zinc/RING finger domain, C3HC4 (zinc finger)"/>
    <property type="match status" value="1"/>
</dbReference>
<evidence type="ECO:0000256" key="15">
    <source>
        <dbReference type="SAM" id="Phobius"/>
    </source>
</evidence>
<dbReference type="GO" id="GO:0008270">
    <property type="term" value="F:zinc ion binding"/>
    <property type="evidence" value="ECO:0007669"/>
    <property type="project" value="UniProtKB-KW"/>
</dbReference>
<keyword evidence="18" id="KW-1185">Reference proteome</keyword>
<keyword evidence="10" id="KW-0862">Zinc</keyword>
<comment type="similarity">
    <text evidence="13">Belongs to the RING-type zinc finger family. ATL subfamily.</text>
</comment>
<evidence type="ECO:0000256" key="7">
    <source>
        <dbReference type="ARBA" id="ARBA00022723"/>
    </source>
</evidence>
<keyword evidence="6 15" id="KW-0812">Transmembrane</keyword>
<dbReference type="GO" id="GO:0016567">
    <property type="term" value="P:protein ubiquitination"/>
    <property type="evidence" value="ECO:0007669"/>
    <property type="project" value="UniProtKB-UniPathway"/>
</dbReference>
<keyword evidence="7" id="KW-0479">Metal-binding</keyword>
<evidence type="ECO:0000256" key="10">
    <source>
        <dbReference type="ARBA" id="ARBA00022833"/>
    </source>
</evidence>
<evidence type="ECO:0000259" key="16">
    <source>
        <dbReference type="PROSITE" id="PS50089"/>
    </source>
</evidence>
<comment type="caution">
    <text evidence="17">The sequence shown here is derived from an EMBL/GenBank/DDBJ whole genome shotgun (WGS) entry which is preliminary data.</text>
</comment>
<evidence type="ECO:0000256" key="13">
    <source>
        <dbReference type="ARBA" id="ARBA00024209"/>
    </source>
</evidence>